<comment type="caution">
    <text evidence="3">The sequence shown here is derived from an EMBL/GenBank/DDBJ whole genome shotgun (WGS) entry which is preliminary data.</text>
</comment>
<protein>
    <submittedName>
        <fullName evidence="3">Uncharacterized protein</fullName>
    </submittedName>
</protein>
<dbReference type="Proteomes" id="UP001249851">
    <property type="component" value="Unassembled WGS sequence"/>
</dbReference>
<reference evidence="3" key="1">
    <citation type="journal article" date="2023" name="G3 (Bethesda)">
        <title>Whole genome assembly and annotation of the endangered Caribbean coral Acropora cervicornis.</title>
        <authorList>
            <person name="Selwyn J.D."/>
            <person name="Vollmer S.V."/>
        </authorList>
    </citation>
    <scope>NUCLEOTIDE SEQUENCE</scope>
    <source>
        <strain evidence="3">K2</strain>
    </source>
</reference>
<evidence type="ECO:0000313" key="3">
    <source>
        <dbReference type="EMBL" id="KAK2573019.1"/>
    </source>
</evidence>
<evidence type="ECO:0000256" key="2">
    <source>
        <dbReference type="SAM" id="Phobius"/>
    </source>
</evidence>
<feature type="compositionally biased region" description="Low complexity" evidence="1">
    <location>
        <begin position="244"/>
        <end position="266"/>
    </location>
</feature>
<keyword evidence="2" id="KW-0472">Membrane</keyword>
<evidence type="ECO:0000313" key="4">
    <source>
        <dbReference type="Proteomes" id="UP001249851"/>
    </source>
</evidence>
<accession>A0AAD9VFY3</accession>
<organism evidence="3 4">
    <name type="scientific">Acropora cervicornis</name>
    <name type="common">Staghorn coral</name>
    <dbReference type="NCBI Taxonomy" id="6130"/>
    <lineage>
        <taxon>Eukaryota</taxon>
        <taxon>Metazoa</taxon>
        <taxon>Cnidaria</taxon>
        <taxon>Anthozoa</taxon>
        <taxon>Hexacorallia</taxon>
        <taxon>Scleractinia</taxon>
        <taxon>Astrocoeniina</taxon>
        <taxon>Acroporidae</taxon>
        <taxon>Acropora</taxon>
    </lineage>
</organism>
<gene>
    <name evidence="3" type="ORF">P5673_002044</name>
</gene>
<keyword evidence="4" id="KW-1185">Reference proteome</keyword>
<dbReference type="PANTHER" id="PTHR39952">
    <property type="entry name" value="FI02073P"/>
    <property type="match status" value="1"/>
</dbReference>
<keyword evidence="2" id="KW-0812">Transmembrane</keyword>
<proteinExistence type="predicted"/>
<reference evidence="3" key="2">
    <citation type="journal article" date="2023" name="Science">
        <title>Genomic signatures of disease resistance in endangered staghorn corals.</title>
        <authorList>
            <person name="Vollmer S.V."/>
            <person name="Selwyn J.D."/>
            <person name="Despard B.A."/>
            <person name="Roesel C.L."/>
        </authorList>
    </citation>
    <scope>NUCLEOTIDE SEQUENCE</scope>
    <source>
        <strain evidence="3">K2</strain>
    </source>
</reference>
<feature type="compositionally biased region" description="Acidic residues" evidence="1">
    <location>
        <begin position="232"/>
        <end position="243"/>
    </location>
</feature>
<dbReference type="PANTHER" id="PTHR39952:SF1">
    <property type="match status" value="1"/>
</dbReference>
<feature type="transmembrane region" description="Helical" evidence="2">
    <location>
        <begin position="87"/>
        <end position="112"/>
    </location>
</feature>
<keyword evidence="2" id="KW-1133">Transmembrane helix</keyword>
<dbReference type="EMBL" id="JARQWQ010000003">
    <property type="protein sequence ID" value="KAK2573019.1"/>
    <property type="molecule type" value="Genomic_DNA"/>
</dbReference>
<feature type="transmembrane region" description="Helical" evidence="2">
    <location>
        <begin position="167"/>
        <end position="188"/>
    </location>
</feature>
<sequence length="306" mass="33594">MPTAKSQRSSAMVHSDDEKLLRTKDVVIHMSSEKRKKCRCCEKRLMALPVIGFTLFSIACLLGVGYFSVRRVTSSVYHTEGIVPSYAIAGLVVSSLVFTVVAGLLCFSGALFTGTEVAPLFSGIDTCQYYPVETSCKCFHHSELRQVSIIFRGTVNCKGIQFKLSSLVYGMSGVYAGGVLTCIIATVMETMFLCRRKPSKTTLHSRSDGDGKCTVNSQHSQTSPTDLSTVEADGEEENEEVIEEIGGATSIQRSTIETQTSQSSSSFVREAPCTHYVVDLNSPRRDYVIKYNSNSRHDPPPPYSEM</sequence>
<feature type="region of interest" description="Disordered" evidence="1">
    <location>
        <begin position="201"/>
        <end position="268"/>
    </location>
</feature>
<feature type="compositionally biased region" description="Polar residues" evidence="1">
    <location>
        <begin position="214"/>
        <end position="228"/>
    </location>
</feature>
<name>A0AAD9VFY3_ACRCE</name>
<evidence type="ECO:0000256" key="1">
    <source>
        <dbReference type="SAM" id="MobiDB-lite"/>
    </source>
</evidence>
<feature type="transmembrane region" description="Helical" evidence="2">
    <location>
        <begin position="45"/>
        <end position="67"/>
    </location>
</feature>
<dbReference type="AlphaFoldDB" id="A0AAD9VFY3"/>